<dbReference type="Gene3D" id="1.10.10.10">
    <property type="entry name" value="Winged helix-like DNA-binding domain superfamily/Winged helix DNA-binding domain"/>
    <property type="match status" value="1"/>
</dbReference>
<dbReference type="PANTHER" id="PTHR33204">
    <property type="entry name" value="TRANSCRIPTIONAL REGULATOR, MARR FAMILY"/>
    <property type="match status" value="1"/>
</dbReference>
<evidence type="ECO:0000256" key="3">
    <source>
        <dbReference type="ARBA" id="ARBA00023163"/>
    </source>
</evidence>
<keyword evidence="7" id="KW-1185">Reference proteome</keyword>
<sequence>MTIKRKFDKLPPYCQFEKNLNLIKNKWTVYILRDMILGKKYFSDFKEDKPELSNKILTQRLKELEENNIIEKNIKDNETSYHLTEKGHRLQNILYELAIFNLEEEYHGEELEKIKKEFEQLKYGGNQK</sequence>
<organism evidence="5 7">
    <name type="scientific">Methanobrevibacter ruminantium (strain ATCC 35063 / DSM 1093 / JCM 13430 / OCM 146 / M1)</name>
    <name type="common">Methanobacterium ruminantium</name>
    <dbReference type="NCBI Taxonomy" id="634498"/>
    <lineage>
        <taxon>Archaea</taxon>
        <taxon>Methanobacteriati</taxon>
        <taxon>Methanobacteriota</taxon>
        <taxon>Methanomada group</taxon>
        <taxon>Methanobacteria</taxon>
        <taxon>Methanobacteriales</taxon>
        <taxon>Methanobacteriaceae</taxon>
        <taxon>Methanobrevibacter</taxon>
    </lineage>
</organism>
<dbReference type="GeneID" id="8770010"/>
<dbReference type="PATRIC" id="fig|634498.28.peg.364"/>
<keyword evidence="2" id="KW-0238">DNA-binding</keyword>
<dbReference type="EMBL" id="CP001719">
    <property type="protein sequence ID" value="ADC46211.1"/>
    <property type="molecule type" value="Genomic_DNA"/>
</dbReference>
<dbReference type="GO" id="GO:0003677">
    <property type="term" value="F:DNA binding"/>
    <property type="evidence" value="ECO:0007669"/>
    <property type="project" value="UniProtKB-KW"/>
</dbReference>
<proteinExistence type="predicted"/>
<dbReference type="Pfam" id="PF01638">
    <property type="entry name" value="HxlR"/>
    <property type="match status" value="1"/>
</dbReference>
<dbReference type="AlphaFoldDB" id="D3E0G5"/>
<dbReference type="eggNOG" id="arCOG01057">
    <property type="taxonomic scope" value="Archaea"/>
</dbReference>
<dbReference type="Proteomes" id="UP000008680">
    <property type="component" value="Chromosome"/>
</dbReference>
<keyword evidence="3" id="KW-0804">Transcription</keyword>
<dbReference type="PANTHER" id="PTHR33204:SF18">
    <property type="entry name" value="TRANSCRIPTIONAL REGULATORY PROTEIN"/>
    <property type="match status" value="1"/>
</dbReference>
<dbReference type="InterPro" id="IPR036390">
    <property type="entry name" value="WH_DNA-bd_sf"/>
</dbReference>
<dbReference type="SUPFAM" id="SSF46785">
    <property type="entry name" value="Winged helix' DNA-binding domain"/>
    <property type="match status" value="1"/>
</dbReference>
<protein>
    <submittedName>
        <fullName evidence="5">Transcriptional regulator HxlR family</fullName>
    </submittedName>
</protein>
<feature type="domain" description="HTH hxlR-type" evidence="4">
    <location>
        <begin position="14"/>
        <end position="109"/>
    </location>
</feature>
<keyword evidence="1" id="KW-0805">Transcription regulation</keyword>
<dbReference type="InterPro" id="IPR002577">
    <property type="entry name" value="HTH_HxlR"/>
</dbReference>
<name>D3E0G5_METRM</name>
<accession>D3E0G5</accession>
<dbReference type="PROSITE" id="PS51118">
    <property type="entry name" value="HTH_HXLR"/>
    <property type="match status" value="1"/>
</dbReference>
<gene>
    <name evidence="5" type="ordered locus">mru_0359</name>
    <name evidence="6" type="ordered locus">mru_0370</name>
</gene>
<dbReference type="KEGG" id="mru:mru_0370"/>
<evidence type="ECO:0000256" key="2">
    <source>
        <dbReference type="ARBA" id="ARBA00023125"/>
    </source>
</evidence>
<reference evidence="5 7" key="1">
    <citation type="journal article" date="2010" name="PLoS ONE">
        <title>The genome sequence of the rumen methanogen Methanobrevibacter ruminantium reveals new possibilities for controlling ruminant methane emissions.</title>
        <authorList>
            <person name="Leahy S.C."/>
            <person name="Kelly W.J."/>
            <person name="Altermann E."/>
            <person name="Ronimus R.S."/>
            <person name="Yeoman C.J."/>
            <person name="Pacheco D.M."/>
            <person name="Li D."/>
            <person name="Kong Z."/>
            <person name="McTavish S."/>
            <person name="Sang C."/>
            <person name="Lambie S.C."/>
            <person name="Janssen P.H."/>
            <person name="Dey D."/>
            <person name="Attwood G.T."/>
        </authorList>
    </citation>
    <scope>NUCLEOTIDE SEQUENCE [LARGE SCALE GENOMIC DNA]</scope>
    <source>
        <strain evidence="7">ATCC 35063 / DSM 1093 / JCM 13430 / OCM 146 / M1</strain>
        <strain evidence="5">M1</strain>
    </source>
</reference>
<dbReference type="HOGENOM" id="CLU_111585_5_3_2"/>
<evidence type="ECO:0000256" key="1">
    <source>
        <dbReference type="ARBA" id="ARBA00023015"/>
    </source>
</evidence>
<dbReference type="InterPro" id="IPR036388">
    <property type="entry name" value="WH-like_DNA-bd_sf"/>
</dbReference>
<dbReference type="RefSeq" id="WP_012955166.1">
    <property type="nucleotide sequence ID" value="NC_013790.1"/>
</dbReference>
<dbReference type="EMBL" id="CP001719">
    <property type="protein sequence ID" value="ADC46222.1"/>
    <property type="molecule type" value="Genomic_DNA"/>
</dbReference>
<evidence type="ECO:0000313" key="7">
    <source>
        <dbReference type="Proteomes" id="UP000008680"/>
    </source>
</evidence>
<evidence type="ECO:0000259" key="4">
    <source>
        <dbReference type="PROSITE" id="PS51118"/>
    </source>
</evidence>
<dbReference type="STRING" id="634498.mru_0359"/>
<dbReference type="OrthoDB" id="10490at2157"/>
<evidence type="ECO:0000313" key="5">
    <source>
        <dbReference type="EMBL" id="ADC46211.1"/>
    </source>
</evidence>
<evidence type="ECO:0000313" key="6">
    <source>
        <dbReference type="EMBL" id="ADC46222.1"/>
    </source>
</evidence>
<dbReference type="KEGG" id="mru:mru_0359"/>